<evidence type="ECO:0000259" key="3">
    <source>
        <dbReference type="Pfam" id="PF02129"/>
    </source>
</evidence>
<dbReference type="InterPro" id="IPR029058">
    <property type="entry name" value="AB_hydrolase_fold"/>
</dbReference>
<keyword evidence="1" id="KW-0378">Hydrolase</keyword>
<proteinExistence type="predicted"/>
<keyword evidence="5" id="KW-1185">Reference proteome</keyword>
<keyword evidence="4" id="KW-0031">Aminopeptidase</keyword>
<feature type="chain" id="PRO_5020758542" evidence="2">
    <location>
        <begin position="43"/>
        <end position="309"/>
    </location>
</feature>
<feature type="domain" description="Xaa-Pro dipeptidyl-peptidase-like" evidence="3">
    <location>
        <begin position="69"/>
        <end position="208"/>
    </location>
</feature>
<dbReference type="InterPro" id="IPR050261">
    <property type="entry name" value="FrsA_esterase"/>
</dbReference>
<protein>
    <submittedName>
        <fullName evidence="4">Dipeptidyl aminopeptidase</fullName>
    </submittedName>
</protein>
<organism evidence="4 5">
    <name type="scientific">Phreatobacter stygius</name>
    <dbReference type="NCBI Taxonomy" id="1940610"/>
    <lineage>
        <taxon>Bacteria</taxon>
        <taxon>Pseudomonadati</taxon>
        <taxon>Pseudomonadota</taxon>
        <taxon>Alphaproteobacteria</taxon>
        <taxon>Hyphomicrobiales</taxon>
        <taxon>Phreatobacteraceae</taxon>
        <taxon>Phreatobacter</taxon>
    </lineage>
</organism>
<evidence type="ECO:0000313" key="5">
    <source>
        <dbReference type="Proteomes" id="UP000298781"/>
    </source>
</evidence>
<dbReference type="GO" id="GO:0004177">
    <property type="term" value="F:aminopeptidase activity"/>
    <property type="evidence" value="ECO:0007669"/>
    <property type="project" value="UniProtKB-KW"/>
</dbReference>
<dbReference type="Gene3D" id="3.40.50.1820">
    <property type="entry name" value="alpha/beta hydrolase"/>
    <property type="match status" value="1"/>
</dbReference>
<dbReference type="AlphaFoldDB" id="A0A4D7AT21"/>
<accession>A0A4D7AT21</accession>
<name>A0A4D7AT21_9HYPH</name>
<dbReference type="PANTHER" id="PTHR22946:SF9">
    <property type="entry name" value="POLYKETIDE TRANSFERASE AF380"/>
    <property type="match status" value="1"/>
</dbReference>
<dbReference type="Proteomes" id="UP000298781">
    <property type="component" value="Chromosome"/>
</dbReference>
<sequence>MRFLAEAWSGRMPAARLRALGVAVALVAAALAAALVAPTAQAQETRSEGQQGTLHREQVWRIGHPADEGRSIAAIVFRPPDDAPRPLVVMAHHTSGEASRNGEPRHGVYQHAVDWFIERGYVVAVVHRRGYGLSGGERAERFACRRPSHVAGGRADAADLGAAIDGLTAQAFVRRDGVIAVGQSTGGWAVLALAAENHPAVAGVINFSGGRLGRSGETGQICAMDELVRDAAVLGRRARTPALWLYSANDRSFPPVLASRLHQAFVEAGGVAEFVAVREFERDGHALLPNLRGVPLWEAAVERFILRFR</sequence>
<keyword evidence="4" id="KW-0645">Protease</keyword>
<evidence type="ECO:0000256" key="1">
    <source>
        <dbReference type="ARBA" id="ARBA00022801"/>
    </source>
</evidence>
<evidence type="ECO:0000256" key="2">
    <source>
        <dbReference type="SAM" id="SignalP"/>
    </source>
</evidence>
<dbReference type="EMBL" id="CP039690">
    <property type="protein sequence ID" value="QCI64664.1"/>
    <property type="molecule type" value="Genomic_DNA"/>
</dbReference>
<evidence type="ECO:0000313" key="4">
    <source>
        <dbReference type="EMBL" id="QCI64664.1"/>
    </source>
</evidence>
<keyword evidence="2" id="KW-0732">Signal</keyword>
<dbReference type="KEGG" id="pstg:E8M01_10775"/>
<dbReference type="PANTHER" id="PTHR22946">
    <property type="entry name" value="DIENELACTONE HYDROLASE DOMAIN-CONTAINING PROTEIN-RELATED"/>
    <property type="match status" value="1"/>
</dbReference>
<reference evidence="4 5" key="1">
    <citation type="submission" date="2019-04" db="EMBL/GenBank/DDBJ databases">
        <title>Phreatobacter aquaticus sp. nov.</title>
        <authorList>
            <person name="Choi A."/>
        </authorList>
    </citation>
    <scope>NUCLEOTIDE SEQUENCE [LARGE SCALE GENOMIC DNA]</scope>
    <source>
        <strain evidence="4 5">KCTC 52518</strain>
    </source>
</reference>
<dbReference type="SUPFAM" id="SSF53474">
    <property type="entry name" value="alpha/beta-Hydrolases"/>
    <property type="match status" value="1"/>
</dbReference>
<dbReference type="InterPro" id="IPR000383">
    <property type="entry name" value="Xaa-Pro-like_dom"/>
</dbReference>
<dbReference type="Pfam" id="PF02129">
    <property type="entry name" value="Peptidase_S15"/>
    <property type="match status" value="1"/>
</dbReference>
<dbReference type="OrthoDB" id="9812921at2"/>
<dbReference type="GO" id="GO:0052689">
    <property type="term" value="F:carboxylic ester hydrolase activity"/>
    <property type="evidence" value="ECO:0007669"/>
    <property type="project" value="UniProtKB-ARBA"/>
</dbReference>
<gene>
    <name evidence="4" type="ORF">E8M01_10775</name>
</gene>
<feature type="signal peptide" evidence="2">
    <location>
        <begin position="1"/>
        <end position="42"/>
    </location>
</feature>